<dbReference type="PANTHER" id="PTHR23028:SF131">
    <property type="entry name" value="BLR2367 PROTEIN"/>
    <property type="match status" value="1"/>
</dbReference>
<evidence type="ECO:0000256" key="1">
    <source>
        <dbReference type="SAM" id="Phobius"/>
    </source>
</evidence>
<keyword evidence="1" id="KW-1133">Transmembrane helix</keyword>
<dbReference type="GO" id="GO:0016747">
    <property type="term" value="F:acyltransferase activity, transferring groups other than amino-acyl groups"/>
    <property type="evidence" value="ECO:0007669"/>
    <property type="project" value="InterPro"/>
</dbReference>
<keyword evidence="1" id="KW-0472">Membrane</keyword>
<gene>
    <name evidence="3" type="ORF">D3870_06695</name>
</gene>
<feature type="transmembrane region" description="Helical" evidence="1">
    <location>
        <begin position="172"/>
        <end position="191"/>
    </location>
</feature>
<comment type="caution">
    <text evidence="3">The sequence shown here is derived from an EMBL/GenBank/DDBJ whole genome shotgun (WGS) entry which is preliminary data.</text>
</comment>
<evidence type="ECO:0000313" key="4">
    <source>
        <dbReference type="Proteomes" id="UP000285190"/>
    </source>
</evidence>
<name>A0A418WZS0_9BURK</name>
<feature type="domain" description="Acyltransferase 3" evidence="2">
    <location>
        <begin position="3"/>
        <end position="339"/>
    </location>
</feature>
<feature type="transmembrane region" description="Helical" evidence="1">
    <location>
        <begin position="74"/>
        <end position="95"/>
    </location>
</feature>
<keyword evidence="3" id="KW-0012">Acyltransferase</keyword>
<keyword evidence="4" id="KW-1185">Reference proteome</keyword>
<dbReference type="GO" id="GO:0000271">
    <property type="term" value="P:polysaccharide biosynthetic process"/>
    <property type="evidence" value="ECO:0007669"/>
    <property type="project" value="TreeGrafter"/>
</dbReference>
<feature type="transmembrane region" description="Helical" evidence="1">
    <location>
        <begin position="34"/>
        <end position="53"/>
    </location>
</feature>
<organism evidence="3 4">
    <name type="scientific">Noviherbaspirillum cavernae</name>
    <dbReference type="NCBI Taxonomy" id="2320862"/>
    <lineage>
        <taxon>Bacteria</taxon>
        <taxon>Pseudomonadati</taxon>
        <taxon>Pseudomonadota</taxon>
        <taxon>Betaproteobacteria</taxon>
        <taxon>Burkholderiales</taxon>
        <taxon>Oxalobacteraceae</taxon>
        <taxon>Noviherbaspirillum</taxon>
    </lineage>
</organism>
<feature type="transmembrane region" description="Helical" evidence="1">
    <location>
        <begin position="259"/>
        <end position="285"/>
    </location>
</feature>
<dbReference type="OrthoDB" id="9814807at2"/>
<reference evidence="3 4" key="1">
    <citation type="submission" date="2018-09" db="EMBL/GenBank/DDBJ databases">
        <authorList>
            <person name="Zhu H."/>
        </authorList>
    </citation>
    <scope>NUCLEOTIDE SEQUENCE [LARGE SCALE GENOMIC DNA]</scope>
    <source>
        <strain evidence="3 4">K2R10-39</strain>
    </source>
</reference>
<keyword evidence="1" id="KW-0812">Transmembrane</keyword>
<feature type="transmembrane region" description="Helical" evidence="1">
    <location>
        <begin position="147"/>
        <end position="165"/>
    </location>
</feature>
<feature type="transmembrane region" description="Helical" evidence="1">
    <location>
        <begin position="297"/>
        <end position="315"/>
    </location>
</feature>
<accession>A0A418WZS0</accession>
<sequence>MIKSLEGGRGIAALIVALYHLKIGIDHFSTIRNGYIFVDLFFVLSGFVICAAYSQRLRTLTDCQSFLIRRFGRLFPLLVFSTVFYVAAANIIVFAKRMAIAHGFGASLNNPGALDYLIPNSLEIVSTLTMTHGLGVFDTLILNTPSWSISTEFYAYLLFAALCFVLRGWLRLVAFAMLACIGFAVSVAASINVHNCIETGGCLSLTFDYGFPRTVFSFFMGALTWHLSRRVSVHANALQTIGFAALAATLMAVDADHAVAFAFPFIFALLILAVCKDSGWLAAILKTRPCQVLGERSYSIYMMHMPLVLFFENAAKRVDGVIPSTLVLLLYVLTLVVVSGWTYRFIEDPFRAMFNRIAARRSQTAIHPARG</sequence>
<dbReference type="InterPro" id="IPR050879">
    <property type="entry name" value="Acyltransferase_3"/>
</dbReference>
<feature type="transmembrane region" description="Helical" evidence="1">
    <location>
        <begin position="321"/>
        <end position="346"/>
    </location>
</feature>
<dbReference type="InterPro" id="IPR002656">
    <property type="entry name" value="Acyl_transf_3_dom"/>
</dbReference>
<dbReference type="EMBL" id="QYUN01000002">
    <property type="protein sequence ID" value="RJG05748.1"/>
    <property type="molecule type" value="Genomic_DNA"/>
</dbReference>
<feature type="transmembrane region" description="Helical" evidence="1">
    <location>
        <begin position="211"/>
        <end position="228"/>
    </location>
</feature>
<feature type="transmembrane region" description="Helical" evidence="1">
    <location>
        <begin position="235"/>
        <end position="253"/>
    </location>
</feature>
<proteinExistence type="predicted"/>
<protein>
    <submittedName>
        <fullName evidence="3">Acyltransferase</fullName>
    </submittedName>
</protein>
<dbReference type="AlphaFoldDB" id="A0A418WZS0"/>
<dbReference type="GO" id="GO:0016020">
    <property type="term" value="C:membrane"/>
    <property type="evidence" value="ECO:0007669"/>
    <property type="project" value="TreeGrafter"/>
</dbReference>
<evidence type="ECO:0000313" key="3">
    <source>
        <dbReference type="EMBL" id="RJG05748.1"/>
    </source>
</evidence>
<dbReference type="PANTHER" id="PTHR23028">
    <property type="entry name" value="ACETYLTRANSFERASE"/>
    <property type="match status" value="1"/>
</dbReference>
<dbReference type="Pfam" id="PF01757">
    <property type="entry name" value="Acyl_transf_3"/>
    <property type="match status" value="1"/>
</dbReference>
<dbReference type="RefSeq" id="WP_119737709.1">
    <property type="nucleotide sequence ID" value="NZ_QYUN01000002.1"/>
</dbReference>
<keyword evidence="3" id="KW-0808">Transferase</keyword>
<evidence type="ECO:0000259" key="2">
    <source>
        <dbReference type="Pfam" id="PF01757"/>
    </source>
</evidence>
<dbReference type="Proteomes" id="UP000285190">
    <property type="component" value="Unassembled WGS sequence"/>
</dbReference>